<proteinExistence type="predicted"/>
<comment type="caution">
    <text evidence="2">The sequence shown here is derived from an EMBL/GenBank/DDBJ whole genome shotgun (WGS) entry which is preliminary data.</text>
</comment>
<feature type="transmembrane region" description="Helical" evidence="1">
    <location>
        <begin position="82"/>
        <end position="105"/>
    </location>
</feature>
<evidence type="ECO:0000256" key="1">
    <source>
        <dbReference type="SAM" id="Phobius"/>
    </source>
</evidence>
<feature type="transmembrane region" description="Helical" evidence="1">
    <location>
        <begin position="33"/>
        <end position="51"/>
    </location>
</feature>
<gene>
    <name evidence="2" type="ORF">B8V81_2524</name>
</gene>
<feature type="transmembrane region" description="Helical" evidence="1">
    <location>
        <begin position="125"/>
        <end position="144"/>
    </location>
</feature>
<organism evidence="2 3">
    <name type="scientific">Paenibacillus pasadenensis</name>
    <dbReference type="NCBI Taxonomy" id="217090"/>
    <lineage>
        <taxon>Bacteria</taxon>
        <taxon>Bacillati</taxon>
        <taxon>Bacillota</taxon>
        <taxon>Bacilli</taxon>
        <taxon>Bacillales</taxon>
        <taxon>Paenibacillaceae</taxon>
        <taxon>Paenibacillus</taxon>
    </lineage>
</organism>
<dbReference type="EMBL" id="NFEZ01000004">
    <property type="protein sequence ID" value="PLT44093.1"/>
    <property type="molecule type" value="Genomic_DNA"/>
</dbReference>
<feature type="transmembrane region" description="Helical" evidence="1">
    <location>
        <begin position="57"/>
        <end position="77"/>
    </location>
</feature>
<evidence type="ECO:0000313" key="3">
    <source>
        <dbReference type="Proteomes" id="UP000234789"/>
    </source>
</evidence>
<accession>A0A2N5N190</accession>
<feature type="transmembrane region" description="Helical" evidence="1">
    <location>
        <begin position="173"/>
        <end position="190"/>
    </location>
</feature>
<feature type="transmembrane region" description="Helical" evidence="1">
    <location>
        <begin position="196"/>
        <end position="214"/>
    </location>
</feature>
<keyword evidence="3" id="KW-1185">Reference proteome</keyword>
<evidence type="ECO:0000313" key="2">
    <source>
        <dbReference type="EMBL" id="PLT44093.1"/>
    </source>
</evidence>
<sequence>MLDHVLYLLFGFMDVFALLVVAAALFRIPVLKAGPTLVLVAVLASLLSYLNRMVMNWSVFDLLAQTALSALFFVLVLKFRLFWSMIIVSSGLMVFLPLQFTIYVLLTRFDFLPDAIASHNTGFVFALQLLTDASCLLIACALRLGKRGYRFMPQAPHDFQERILYFSPRYEKLTLALAANLINIMFTLYLTLNGWIYFSYAISLIVLFTMLILFDQTDKKR</sequence>
<reference evidence="2 3" key="1">
    <citation type="submission" date="2017-05" db="EMBL/GenBank/DDBJ databases">
        <title>Functional genome analysis of Paenibacillus pasadenensis strain R16: insights on endophytic life style and antifungal activity.</title>
        <authorList>
            <person name="Passera A."/>
            <person name="Marcolungo L."/>
            <person name="Casati P."/>
            <person name="Brasca M."/>
            <person name="Quaglino F."/>
            <person name="Delledonne M."/>
        </authorList>
    </citation>
    <scope>NUCLEOTIDE SEQUENCE [LARGE SCALE GENOMIC DNA]</scope>
    <source>
        <strain evidence="2 3">R16</strain>
    </source>
</reference>
<name>A0A2N5N190_9BACL</name>
<feature type="transmembrane region" description="Helical" evidence="1">
    <location>
        <begin position="6"/>
        <end position="26"/>
    </location>
</feature>
<keyword evidence="1" id="KW-0472">Membrane</keyword>
<dbReference type="RefSeq" id="WP_101808481.1">
    <property type="nucleotide sequence ID" value="NZ_NFEZ01000004.1"/>
</dbReference>
<protein>
    <submittedName>
        <fullName evidence="2">Uncharacterized protein</fullName>
    </submittedName>
</protein>
<keyword evidence="1" id="KW-0812">Transmembrane</keyword>
<dbReference type="Proteomes" id="UP000234789">
    <property type="component" value="Unassembled WGS sequence"/>
</dbReference>
<dbReference type="AlphaFoldDB" id="A0A2N5N190"/>
<keyword evidence="1" id="KW-1133">Transmembrane helix</keyword>